<sequence length="243" mass="28729">MYQPRINNNYILYPTSPPLLSECCSVSYPPPPFLNCNSNNSSPIHSPKSFNNIHNFNFNNNIINNINQNINNLNSNINSSVGTPPSPIQIPIICTTTIVINQTSPIQQLPIQYPQIQLEKFNLSPNSNQFSDHFNNNISNQKKKHRLSWKEIKKDFNLKHEMEKEKKKWKKFEEKLKEEMVKDKIKMKKNEIKIKKELALEKWRKIEIKFKSFYSEAEWKSFETKYRDQLNPELLDTILDLIF</sequence>
<accession>A0AAN7YQR1</accession>
<organism evidence="1 2">
    <name type="scientific">Dictyostelium firmibasis</name>
    <dbReference type="NCBI Taxonomy" id="79012"/>
    <lineage>
        <taxon>Eukaryota</taxon>
        <taxon>Amoebozoa</taxon>
        <taxon>Evosea</taxon>
        <taxon>Eumycetozoa</taxon>
        <taxon>Dictyostelia</taxon>
        <taxon>Dictyosteliales</taxon>
        <taxon>Dictyosteliaceae</taxon>
        <taxon>Dictyostelium</taxon>
    </lineage>
</organism>
<evidence type="ECO:0000313" key="2">
    <source>
        <dbReference type="Proteomes" id="UP001344447"/>
    </source>
</evidence>
<evidence type="ECO:0000313" key="1">
    <source>
        <dbReference type="EMBL" id="KAK5575811.1"/>
    </source>
</evidence>
<proteinExistence type="predicted"/>
<keyword evidence="2" id="KW-1185">Reference proteome</keyword>
<protein>
    <submittedName>
        <fullName evidence="1">Uncharacterized protein</fullName>
    </submittedName>
</protein>
<dbReference type="EMBL" id="JAVFKY010000005">
    <property type="protein sequence ID" value="KAK5575811.1"/>
    <property type="molecule type" value="Genomic_DNA"/>
</dbReference>
<gene>
    <name evidence="1" type="ORF">RB653_006945</name>
</gene>
<dbReference type="AlphaFoldDB" id="A0AAN7YQR1"/>
<reference evidence="1 2" key="1">
    <citation type="submission" date="2023-11" db="EMBL/GenBank/DDBJ databases">
        <title>Dfirmibasis_genome.</title>
        <authorList>
            <person name="Edelbroek B."/>
            <person name="Kjellin J."/>
            <person name="Jerlstrom-Hultqvist J."/>
            <person name="Soderbom F."/>
        </authorList>
    </citation>
    <scope>NUCLEOTIDE SEQUENCE [LARGE SCALE GENOMIC DNA]</scope>
    <source>
        <strain evidence="1 2">TNS-C-14</strain>
    </source>
</reference>
<comment type="caution">
    <text evidence="1">The sequence shown here is derived from an EMBL/GenBank/DDBJ whole genome shotgun (WGS) entry which is preliminary data.</text>
</comment>
<dbReference type="Proteomes" id="UP001344447">
    <property type="component" value="Unassembled WGS sequence"/>
</dbReference>
<name>A0AAN7YQR1_9MYCE</name>